<name>A0ABP0RZ11_9DINO</name>
<dbReference type="InterPro" id="IPR001263">
    <property type="entry name" value="PI3K_accessory_dom"/>
</dbReference>
<dbReference type="EMBL" id="CAXAMM010042462">
    <property type="protein sequence ID" value="CAK9105037.1"/>
    <property type="molecule type" value="Genomic_DNA"/>
</dbReference>
<dbReference type="InterPro" id="IPR049160">
    <property type="entry name" value="PI4KB-PIK1_PIK"/>
</dbReference>
<dbReference type="InterPro" id="IPR038704">
    <property type="entry name" value="YEAST_sf"/>
</dbReference>
<gene>
    <name evidence="7" type="ORF">SCF082_LOCUS48978</name>
</gene>
<organism evidence="7 8">
    <name type="scientific">Durusdinium trenchii</name>
    <dbReference type="NCBI Taxonomy" id="1381693"/>
    <lineage>
        <taxon>Eukaryota</taxon>
        <taxon>Sar</taxon>
        <taxon>Alveolata</taxon>
        <taxon>Dinophyceae</taxon>
        <taxon>Suessiales</taxon>
        <taxon>Symbiodiniaceae</taxon>
        <taxon>Durusdinium</taxon>
    </lineage>
</organism>
<comment type="subcellular location">
    <subcellularLocation>
        <location evidence="2">Nucleus</location>
    </subcellularLocation>
</comment>
<dbReference type="Pfam" id="PF13519">
    <property type="entry name" value="VWA_2"/>
    <property type="match status" value="1"/>
</dbReference>
<dbReference type="PROSITE" id="PS51037">
    <property type="entry name" value="YEATS"/>
    <property type="match status" value="1"/>
</dbReference>
<dbReference type="InterPro" id="IPR016024">
    <property type="entry name" value="ARM-type_fold"/>
</dbReference>
<dbReference type="Gene3D" id="3.40.50.410">
    <property type="entry name" value="von Willebrand factor, type A domain"/>
    <property type="match status" value="2"/>
</dbReference>
<evidence type="ECO:0000256" key="2">
    <source>
        <dbReference type="PROSITE-ProRule" id="PRU00376"/>
    </source>
</evidence>
<dbReference type="PROSITE" id="PS51545">
    <property type="entry name" value="PIK_HELICAL"/>
    <property type="match status" value="1"/>
</dbReference>
<dbReference type="Proteomes" id="UP001642464">
    <property type="component" value="Unassembled WGS sequence"/>
</dbReference>
<keyword evidence="8" id="KW-1185">Reference proteome</keyword>
<dbReference type="InterPro" id="IPR055129">
    <property type="entry name" value="YEATS_dom"/>
</dbReference>
<dbReference type="InterPro" id="IPR002035">
    <property type="entry name" value="VWF_A"/>
</dbReference>
<dbReference type="SUPFAM" id="SSF48371">
    <property type="entry name" value="ARM repeat"/>
    <property type="match status" value="1"/>
</dbReference>
<dbReference type="InterPro" id="IPR051266">
    <property type="entry name" value="CLCR"/>
</dbReference>
<dbReference type="Gene3D" id="2.60.40.1970">
    <property type="entry name" value="YEATS domain"/>
    <property type="match status" value="1"/>
</dbReference>
<dbReference type="PROSITE" id="PS50234">
    <property type="entry name" value="VWFA"/>
    <property type="match status" value="1"/>
</dbReference>
<comment type="caution">
    <text evidence="7">The sequence shown here is derived from an EMBL/GenBank/DDBJ whole genome shotgun (WGS) entry which is preliminary data.</text>
</comment>
<reference evidence="7 8" key="1">
    <citation type="submission" date="2024-02" db="EMBL/GenBank/DDBJ databases">
        <authorList>
            <person name="Chen Y."/>
            <person name="Shah S."/>
            <person name="Dougan E. K."/>
            <person name="Thang M."/>
            <person name="Chan C."/>
        </authorList>
    </citation>
    <scope>NUCLEOTIDE SEQUENCE [LARGE SCALE GENOMIC DNA]</scope>
</reference>
<keyword evidence="1 2" id="KW-0539">Nucleus</keyword>
<dbReference type="SUPFAM" id="SSF53300">
    <property type="entry name" value="vWA-like"/>
    <property type="match status" value="2"/>
</dbReference>
<dbReference type="Pfam" id="PF21245">
    <property type="entry name" value="PI4KB-PIK1_PIK"/>
    <property type="match status" value="1"/>
</dbReference>
<dbReference type="InterPro" id="IPR036465">
    <property type="entry name" value="vWFA_dom_sf"/>
</dbReference>
<dbReference type="Gene3D" id="1.25.40.70">
    <property type="entry name" value="Phosphatidylinositol 3-kinase, accessory domain (PIK)"/>
    <property type="match status" value="1"/>
</dbReference>
<protein>
    <submittedName>
        <fullName evidence="7">YEATS domain-containing protein 2</fullName>
    </submittedName>
</protein>
<accession>A0ABP0RZ11</accession>
<evidence type="ECO:0000259" key="6">
    <source>
        <dbReference type="PROSITE" id="PS51545"/>
    </source>
</evidence>
<feature type="compositionally biased region" description="Polar residues" evidence="3">
    <location>
        <begin position="140"/>
        <end position="153"/>
    </location>
</feature>
<evidence type="ECO:0000259" key="4">
    <source>
        <dbReference type="PROSITE" id="PS50234"/>
    </source>
</evidence>
<feature type="domain" description="PIK helical" evidence="6">
    <location>
        <begin position="1"/>
        <end position="114"/>
    </location>
</feature>
<feature type="domain" description="VWFA" evidence="4">
    <location>
        <begin position="467"/>
        <end position="585"/>
    </location>
</feature>
<dbReference type="PANTHER" id="PTHR10579:SF43">
    <property type="entry name" value="ZINC FINGER (C3HC4-TYPE RING FINGER) FAMILY PROTEIN"/>
    <property type="match status" value="1"/>
</dbReference>
<evidence type="ECO:0000313" key="7">
    <source>
        <dbReference type="EMBL" id="CAK9105037.1"/>
    </source>
</evidence>
<sequence>MSGGSLLRLFRSEYFDAHLHMHYLLRMEQSGVQDYLVNELYKMTDDDVDYYLPQLSQVALLRYNKSSLHRFLLDKAAQSLPFALKIHWLVRSIVEDRTPELYENAMAMLNLCEAAMVNSGSSRAKHEEVAPGPPHVQRILRSSSDPDLQSNRKPSVDDLEERDVLTPKQRSRYRRSRTPGPMRSREADGAPEVPPTPTDSETDHGLRFHPPPRQISGESSVDENLEATPGASGLLSEAEALRAAAVRHLAALEQAFTPEERAQALGSSCPNAFICLGLPVAGHGNEEEVLEDERARECMMKKRRCDYFNTQNQLVSMIMSLSGVLISFADKADRKTALAATLTVLNRWLLDRRISMAACGEGAVRTLLSKRPAAGKNALCASRPAPRVPPRVFSMTSMASYEVLSNAPSSALDGWSVVEGEAVNAADRLRAEVALERSVVAFEAQEFRAVLSVVAPHEQGDQRAPLNLVAVLDKSGSMQGEKIRLVKQTMIFMLRYLCEKDSLGIVEYGSDVKVTCPLTRCDAAGRERLKAAVEKIQISGQTNLSGGLLKGLELHKEVARLGGYATPKQTVQVGNLYRLLPDDEAAARAANGEHYGRIEEPPIGCPRVHEWTVAVRFNKPEDEALVQKVVFELHETFRDPIVEVQQPPFQLTRLGWGTFEVKITLHMKDGRELKVDHMLSFDQAETFRPVLLPLTGSASWGAAASSAAASVASSVGLGSFWNLCTNSGERAEEMPEDRAARLAAGLDPDAVVRSTFLFTDGHANCGITESGAICSATLAMLDELKSSCKSTISTFGFGQDHRAEMLQRIADAGEGSYSHVQSSEDQIAECFGEALGGLLSTTHQNVSLKLELAPGVQLDRAFTTFPVEPTQDGVKVELGDLFAEERRDVLISLRLPAAQNEALQALGRLTASGFSVVQTRSEQELKPLMLERRAQVPETPGHPQVERHWNRHLTHDALERGRTAADRGNLEEAKRILDEAIAALGKSQLVINGDATSVGLLGDLHDCRADLSTRETYVSLGSKKMAMCHQMHSKQRQAHGAEMNVSYSNTVMKKTKAAFKMGIA</sequence>
<feature type="domain" description="YEATS" evidence="5">
    <location>
        <begin position="561"/>
        <end position="708"/>
    </location>
</feature>
<dbReference type="Pfam" id="PF13768">
    <property type="entry name" value="VWA_3"/>
    <property type="match status" value="1"/>
</dbReference>
<feature type="region of interest" description="Disordered" evidence="3">
    <location>
        <begin position="123"/>
        <end position="228"/>
    </location>
</feature>
<dbReference type="Pfam" id="PF03366">
    <property type="entry name" value="YEATS"/>
    <property type="match status" value="1"/>
</dbReference>
<evidence type="ECO:0000256" key="1">
    <source>
        <dbReference type="ARBA" id="ARBA00023242"/>
    </source>
</evidence>
<proteinExistence type="predicted"/>
<evidence type="ECO:0000259" key="5">
    <source>
        <dbReference type="PROSITE" id="PS51037"/>
    </source>
</evidence>
<dbReference type="PANTHER" id="PTHR10579">
    <property type="entry name" value="CALCIUM-ACTIVATED CHLORIDE CHANNEL REGULATOR"/>
    <property type="match status" value="1"/>
</dbReference>
<evidence type="ECO:0000313" key="8">
    <source>
        <dbReference type="Proteomes" id="UP001642464"/>
    </source>
</evidence>
<evidence type="ECO:0000256" key="3">
    <source>
        <dbReference type="SAM" id="MobiDB-lite"/>
    </source>
</evidence>
<dbReference type="InterPro" id="IPR042236">
    <property type="entry name" value="PI3K_accessory_sf"/>
</dbReference>